<protein>
    <submittedName>
        <fullName evidence="10">Response regulator transcription factor</fullName>
    </submittedName>
</protein>
<dbReference type="Pfam" id="PF00486">
    <property type="entry name" value="Trans_reg_C"/>
    <property type="match status" value="1"/>
</dbReference>
<gene>
    <name evidence="10" type="ORF">Q3C12_24125</name>
</gene>
<dbReference type="Proteomes" id="UP001168883">
    <property type="component" value="Unassembled WGS sequence"/>
</dbReference>
<dbReference type="Pfam" id="PF00072">
    <property type="entry name" value="Response_reg"/>
    <property type="match status" value="1"/>
</dbReference>
<evidence type="ECO:0000256" key="1">
    <source>
        <dbReference type="ARBA" id="ARBA00022553"/>
    </source>
</evidence>
<dbReference type="CDD" id="cd17574">
    <property type="entry name" value="REC_OmpR"/>
    <property type="match status" value="1"/>
</dbReference>
<evidence type="ECO:0000256" key="4">
    <source>
        <dbReference type="ARBA" id="ARBA00023125"/>
    </source>
</evidence>
<keyword evidence="2" id="KW-0902">Two-component regulatory system</keyword>
<keyword evidence="11" id="KW-1185">Reference proteome</keyword>
<dbReference type="SMART" id="SM00448">
    <property type="entry name" value="REC"/>
    <property type="match status" value="1"/>
</dbReference>
<keyword evidence="4 7" id="KW-0238">DNA-binding</keyword>
<keyword evidence="3" id="KW-0805">Transcription regulation</keyword>
<keyword evidence="5" id="KW-0804">Transcription</keyword>
<evidence type="ECO:0000259" key="8">
    <source>
        <dbReference type="PROSITE" id="PS50110"/>
    </source>
</evidence>
<dbReference type="SUPFAM" id="SSF52172">
    <property type="entry name" value="CheY-like"/>
    <property type="match status" value="1"/>
</dbReference>
<evidence type="ECO:0000256" key="2">
    <source>
        <dbReference type="ARBA" id="ARBA00023012"/>
    </source>
</evidence>
<evidence type="ECO:0000256" key="7">
    <source>
        <dbReference type="PROSITE-ProRule" id="PRU01091"/>
    </source>
</evidence>
<feature type="DNA-binding region" description="OmpR/PhoB-type" evidence="7">
    <location>
        <begin position="132"/>
        <end position="231"/>
    </location>
</feature>
<dbReference type="SMART" id="SM00862">
    <property type="entry name" value="Trans_reg_C"/>
    <property type="match status" value="1"/>
</dbReference>
<dbReference type="SUPFAM" id="SSF46894">
    <property type="entry name" value="C-terminal effector domain of the bipartite response regulators"/>
    <property type="match status" value="1"/>
</dbReference>
<evidence type="ECO:0000256" key="6">
    <source>
        <dbReference type="PROSITE-ProRule" id="PRU00169"/>
    </source>
</evidence>
<dbReference type="Gene3D" id="6.10.250.690">
    <property type="match status" value="1"/>
</dbReference>
<dbReference type="InterPro" id="IPR016032">
    <property type="entry name" value="Sig_transdc_resp-reg_C-effctor"/>
</dbReference>
<proteinExistence type="predicted"/>
<dbReference type="Gene3D" id="1.10.10.10">
    <property type="entry name" value="Winged helix-like DNA-binding domain superfamily/Winged helix DNA-binding domain"/>
    <property type="match status" value="1"/>
</dbReference>
<accession>A0ABT8VGI8</accession>
<evidence type="ECO:0000256" key="5">
    <source>
        <dbReference type="ARBA" id="ARBA00023163"/>
    </source>
</evidence>
<evidence type="ECO:0000256" key="3">
    <source>
        <dbReference type="ARBA" id="ARBA00023015"/>
    </source>
</evidence>
<comment type="caution">
    <text evidence="10">The sequence shown here is derived from an EMBL/GenBank/DDBJ whole genome shotgun (WGS) entry which is preliminary data.</text>
</comment>
<dbReference type="PANTHER" id="PTHR48111">
    <property type="entry name" value="REGULATOR OF RPOS"/>
    <property type="match status" value="1"/>
</dbReference>
<name>A0ABT8VGI8_9BACL</name>
<reference evidence="10" key="1">
    <citation type="submission" date="2023-07" db="EMBL/GenBank/DDBJ databases">
        <authorList>
            <person name="Aktuganov G."/>
            <person name="Boyko T."/>
            <person name="Delegan Y."/>
            <person name="Galimzianova N."/>
            <person name="Gilvanova E."/>
            <person name="Korobov V."/>
            <person name="Kuzmina L."/>
            <person name="Melentiev A."/>
            <person name="Milman P."/>
            <person name="Ryabova A."/>
            <person name="Stupak E."/>
            <person name="Yasakov T."/>
            <person name="Zharikova N."/>
            <person name="Zhurenko E."/>
        </authorList>
    </citation>
    <scope>NUCLEOTIDE SEQUENCE</scope>
    <source>
        <strain evidence="10">IB-739</strain>
    </source>
</reference>
<feature type="modified residue" description="4-aspartylphosphate" evidence="6">
    <location>
        <position position="52"/>
    </location>
</feature>
<dbReference type="RefSeq" id="WP_302880359.1">
    <property type="nucleotide sequence ID" value="NZ_JAUMKJ010000035.1"/>
</dbReference>
<keyword evidence="1 6" id="KW-0597">Phosphoprotein</keyword>
<organism evidence="10 11">
    <name type="scientific">Paenibacillus ehimensis</name>
    <dbReference type="NCBI Taxonomy" id="79264"/>
    <lineage>
        <taxon>Bacteria</taxon>
        <taxon>Bacillati</taxon>
        <taxon>Bacillota</taxon>
        <taxon>Bacilli</taxon>
        <taxon>Bacillales</taxon>
        <taxon>Paenibacillaceae</taxon>
        <taxon>Paenibacillus</taxon>
    </lineage>
</organism>
<sequence length="236" mass="26791">MSRVLLVEDDQSIADMISIYLSEENYTVYCAADGKQGKELFSQHEPDVVILDLMLPDTNGIELCKHFRTVSNVPIMIVSAKSEVSERVNALMIGADDYLCKPFSMRELAARTSALLRRSALNQTFKPAAADPVPTDTKDIVLDLEKRGIYLHGQAVETTYSEFEIMKNFWLHPGKVFSREELLNKIRGIDSFVTERSVDVHITNLRKKIEADPKEPKYIKTVWGVGYKFEMPTRAN</sequence>
<dbReference type="InterPro" id="IPR001867">
    <property type="entry name" value="OmpR/PhoB-type_DNA-bd"/>
</dbReference>
<evidence type="ECO:0000313" key="11">
    <source>
        <dbReference type="Proteomes" id="UP001168883"/>
    </source>
</evidence>
<dbReference type="CDD" id="cd00383">
    <property type="entry name" value="trans_reg_C"/>
    <property type="match status" value="1"/>
</dbReference>
<dbReference type="InterPro" id="IPR011006">
    <property type="entry name" value="CheY-like_superfamily"/>
</dbReference>
<evidence type="ECO:0000313" key="10">
    <source>
        <dbReference type="EMBL" id="MDO3680104.1"/>
    </source>
</evidence>
<dbReference type="PROSITE" id="PS51755">
    <property type="entry name" value="OMPR_PHOB"/>
    <property type="match status" value="1"/>
</dbReference>
<evidence type="ECO:0000259" key="9">
    <source>
        <dbReference type="PROSITE" id="PS51755"/>
    </source>
</evidence>
<dbReference type="PROSITE" id="PS50110">
    <property type="entry name" value="RESPONSE_REGULATORY"/>
    <property type="match status" value="1"/>
</dbReference>
<dbReference type="PANTHER" id="PTHR48111:SF40">
    <property type="entry name" value="PHOSPHATE REGULON TRANSCRIPTIONAL REGULATORY PROTEIN PHOB"/>
    <property type="match status" value="1"/>
</dbReference>
<dbReference type="EMBL" id="JAUMKJ010000035">
    <property type="protein sequence ID" value="MDO3680104.1"/>
    <property type="molecule type" value="Genomic_DNA"/>
</dbReference>
<dbReference type="InterPro" id="IPR036388">
    <property type="entry name" value="WH-like_DNA-bd_sf"/>
</dbReference>
<dbReference type="Gene3D" id="3.40.50.2300">
    <property type="match status" value="1"/>
</dbReference>
<dbReference type="InterPro" id="IPR039420">
    <property type="entry name" value="WalR-like"/>
</dbReference>
<dbReference type="InterPro" id="IPR001789">
    <property type="entry name" value="Sig_transdc_resp-reg_receiver"/>
</dbReference>
<feature type="domain" description="OmpR/PhoB-type" evidence="9">
    <location>
        <begin position="132"/>
        <end position="231"/>
    </location>
</feature>
<feature type="domain" description="Response regulatory" evidence="8">
    <location>
        <begin position="3"/>
        <end position="116"/>
    </location>
</feature>